<name>A0ABT8STR7_9HYPH</name>
<proteinExistence type="predicted"/>
<keyword evidence="1" id="KW-0812">Transmembrane</keyword>
<dbReference type="InterPro" id="IPR046513">
    <property type="entry name" value="DUF6691"/>
</dbReference>
<feature type="transmembrane region" description="Helical" evidence="1">
    <location>
        <begin position="47"/>
        <end position="65"/>
    </location>
</feature>
<dbReference type="EMBL" id="JAUKWQ010000001">
    <property type="protein sequence ID" value="MDO1581731.1"/>
    <property type="molecule type" value="Genomic_DNA"/>
</dbReference>
<dbReference type="Proteomes" id="UP001169006">
    <property type="component" value="Unassembled WGS sequence"/>
</dbReference>
<evidence type="ECO:0000313" key="3">
    <source>
        <dbReference type="Proteomes" id="UP001169006"/>
    </source>
</evidence>
<dbReference type="Pfam" id="PF20398">
    <property type="entry name" value="DUF6691"/>
    <property type="match status" value="1"/>
</dbReference>
<evidence type="ECO:0000313" key="2">
    <source>
        <dbReference type="EMBL" id="MDO1581731.1"/>
    </source>
</evidence>
<keyword evidence="3" id="KW-1185">Reference proteome</keyword>
<gene>
    <name evidence="2" type="ORF">Q2T52_06425</name>
</gene>
<evidence type="ECO:0000256" key="1">
    <source>
        <dbReference type="SAM" id="Phobius"/>
    </source>
</evidence>
<feature type="transmembrane region" description="Helical" evidence="1">
    <location>
        <begin position="85"/>
        <end position="103"/>
    </location>
</feature>
<keyword evidence="1" id="KW-0472">Membrane</keyword>
<reference evidence="2" key="1">
    <citation type="journal article" date="2015" name="Int. J. Syst. Evol. Microbiol.">
        <title>Rhizobium oryzicola sp. nov., potential plant-growth-promoting endophytic bacteria isolated from rice roots.</title>
        <authorList>
            <person name="Zhang X.X."/>
            <person name="Gao J.S."/>
            <person name="Cao Y.H."/>
            <person name="Sheirdil R.A."/>
            <person name="Wang X.C."/>
            <person name="Zhang L."/>
        </authorList>
    </citation>
    <scope>NUCLEOTIDE SEQUENCE</scope>
    <source>
        <strain evidence="2">05753</strain>
    </source>
</reference>
<accession>A0ABT8STR7</accession>
<dbReference type="RefSeq" id="WP_302075820.1">
    <property type="nucleotide sequence ID" value="NZ_JAUKWQ010000001.1"/>
</dbReference>
<comment type="caution">
    <text evidence="2">The sequence shown here is derived from an EMBL/GenBank/DDBJ whole genome shotgun (WGS) entry which is preliminary data.</text>
</comment>
<protein>
    <submittedName>
        <fullName evidence="2">YeeE/YedE family protein</fullName>
    </submittedName>
</protein>
<reference evidence="2" key="2">
    <citation type="submission" date="2023-07" db="EMBL/GenBank/DDBJ databases">
        <authorList>
            <person name="Sun H."/>
        </authorList>
    </citation>
    <scope>NUCLEOTIDE SEQUENCE</scope>
    <source>
        <strain evidence="2">05753</strain>
    </source>
</reference>
<keyword evidence="1" id="KW-1133">Transmembrane helix</keyword>
<sequence>MKTTVQQIGAALFCGALFGFGLSLSGMLDPARVQGFLDIFGAWDPSLIFVLGGAVTVAFAGMGLVRRMGHPVFADSFQLPTKTKVDMPLILGSALFGIGWGLGGFCPGPALASLSLGYGTVAIFVVTMAVGMILHDRLLAGRLS</sequence>
<feature type="transmembrane region" description="Helical" evidence="1">
    <location>
        <begin position="115"/>
        <end position="134"/>
    </location>
</feature>
<organism evidence="2 3">
    <name type="scientific">Rhizobium oryzicola</name>
    <dbReference type="NCBI Taxonomy" id="1232668"/>
    <lineage>
        <taxon>Bacteria</taxon>
        <taxon>Pseudomonadati</taxon>
        <taxon>Pseudomonadota</taxon>
        <taxon>Alphaproteobacteria</taxon>
        <taxon>Hyphomicrobiales</taxon>
        <taxon>Rhizobiaceae</taxon>
        <taxon>Rhizobium/Agrobacterium group</taxon>
        <taxon>Rhizobium</taxon>
    </lineage>
</organism>